<dbReference type="EMBL" id="FWXF01000001">
    <property type="protein sequence ID" value="SMC16624.1"/>
    <property type="molecule type" value="Genomic_DNA"/>
</dbReference>
<dbReference type="InterPro" id="IPR017900">
    <property type="entry name" value="4Fe4S_Fe_S_CS"/>
</dbReference>
<dbReference type="PROSITE" id="PS51379">
    <property type="entry name" value="4FE4S_FER_2"/>
    <property type="match status" value="2"/>
</dbReference>
<evidence type="ECO:0000256" key="3">
    <source>
        <dbReference type="ARBA" id="ARBA00023014"/>
    </source>
</evidence>
<dbReference type="Gene3D" id="1.10.1060.10">
    <property type="entry name" value="Alpha-helical ferredoxin"/>
    <property type="match status" value="2"/>
</dbReference>
<sequence>MKTVVVPSAADRKSINQAIRAEINLCYTCGSCASECPINRATNRLHPRVLVWMANLGLIEELVELPEIWFCLACRRCSNACPMTVKPAMLIAHLRWEAVRRGVVSPQVALQWRELQARLHEERHHVLARLASGETSTGQDVGGEGSMVSDRGLGESASFFDGYPTHLTSCFACGECSSACPVCHDRKIFDPLFLFRSALLGDPSSLLQSPALWLCVQCQSCTEACSQGVRGHLVIRRLRQLAEGQGWISTGLLEQWRQEDRRLLLAHVECVEDLLQRR</sequence>
<dbReference type="GO" id="GO:0005886">
    <property type="term" value="C:plasma membrane"/>
    <property type="evidence" value="ECO:0007669"/>
    <property type="project" value="TreeGrafter"/>
</dbReference>
<dbReference type="SUPFAM" id="SSF46548">
    <property type="entry name" value="alpha-helical ferredoxin"/>
    <property type="match status" value="2"/>
</dbReference>
<dbReference type="InterPro" id="IPR017896">
    <property type="entry name" value="4Fe4S_Fe-S-bd"/>
</dbReference>
<dbReference type="Pfam" id="PF13183">
    <property type="entry name" value="Fer4_8"/>
    <property type="match status" value="2"/>
</dbReference>
<keyword evidence="6" id="KW-1185">Reference proteome</keyword>
<evidence type="ECO:0000259" key="4">
    <source>
        <dbReference type="PROSITE" id="PS51379"/>
    </source>
</evidence>
<reference evidence="5 6" key="1">
    <citation type="submission" date="2017-04" db="EMBL/GenBank/DDBJ databases">
        <authorList>
            <person name="Afonso C.L."/>
            <person name="Miller P.J."/>
            <person name="Scott M.A."/>
            <person name="Spackman E."/>
            <person name="Goraichik I."/>
            <person name="Dimitrov K.M."/>
            <person name="Suarez D.L."/>
            <person name="Swayne D.E."/>
        </authorList>
    </citation>
    <scope>NUCLEOTIDE SEQUENCE [LARGE SCALE GENOMIC DNA]</scope>
    <source>
        <strain evidence="5 6">DSM 13146</strain>
    </source>
</reference>
<dbReference type="STRING" id="1121390.SAMN02746041_00122"/>
<dbReference type="Proteomes" id="UP000192783">
    <property type="component" value="Unassembled WGS sequence"/>
</dbReference>
<feature type="domain" description="4Fe-4S ferredoxin-type" evidence="4">
    <location>
        <begin position="162"/>
        <end position="191"/>
    </location>
</feature>
<dbReference type="InterPro" id="IPR009051">
    <property type="entry name" value="Helical_ferredxn"/>
</dbReference>
<dbReference type="InterPro" id="IPR051460">
    <property type="entry name" value="HdrC_iron-sulfur_subunit"/>
</dbReference>
<organism evidence="5 6">
    <name type="scientific">Desulfacinum hydrothermale DSM 13146</name>
    <dbReference type="NCBI Taxonomy" id="1121390"/>
    <lineage>
        <taxon>Bacteria</taxon>
        <taxon>Pseudomonadati</taxon>
        <taxon>Thermodesulfobacteriota</taxon>
        <taxon>Syntrophobacteria</taxon>
        <taxon>Syntrophobacterales</taxon>
        <taxon>Syntrophobacteraceae</taxon>
        <taxon>Desulfacinum</taxon>
    </lineage>
</organism>
<name>A0A1W1WY98_9BACT</name>
<feature type="domain" description="4Fe-4S ferredoxin-type" evidence="4">
    <location>
        <begin position="17"/>
        <end position="48"/>
    </location>
</feature>
<evidence type="ECO:0000313" key="6">
    <source>
        <dbReference type="Proteomes" id="UP000192783"/>
    </source>
</evidence>
<dbReference type="AlphaFoldDB" id="A0A1W1WY98"/>
<keyword evidence="3" id="KW-0411">Iron-sulfur</keyword>
<dbReference type="PANTHER" id="PTHR43255">
    <property type="entry name" value="IRON-SULFUR-BINDING OXIDOREDUCTASE FADF-RELATED-RELATED"/>
    <property type="match status" value="1"/>
</dbReference>
<evidence type="ECO:0000256" key="1">
    <source>
        <dbReference type="ARBA" id="ARBA00022723"/>
    </source>
</evidence>
<dbReference type="RefSeq" id="WP_084055605.1">
    <property type="nucleotide sequence ID" value="NZ_FWXF01000001.1"/>
</dbReference>
<dbReference type="GO" id="GO:0046872">
    <property type="term" value="F:metal ion binding"/>
    <property type="evidence" value="ECO:0007669"/>
    <property type="project" value="UniProtKB-KW"/>
</dbReference>
<proteinExistence type="predicted"/>
<evidence type="ECO:0000313" key="5">
    <source>
        <dbReference type="EMBL" id="SMC16624.1"/>
    </source>
</evidence>
<keyword evidence="2" id="KW-0408">Iron</keyword>
<dbReference type="PROSITE" id="PS00198">
    <property type="entry name" value="4FE4S_FER_1"/>
    <property type="match status" value="3"/>
</dbReference>
<accession>A0A1W1WY98</accession>
<keyword evidence="1" id="KW-0479">Metal-binding</keyword>
<dbReference type="PANTHER" id="PTHR43255:SF2">
    <property type="entry name" value="HETERODISULFIDE REDUCTASE RELATED PROTEIN"/>
    <property type="match status" value="1"/>
</dbReference>
<dbReference type="GO" id="GO:0051536">
    <property type="term" value="F:iron-sulfur cluster binding"/>
    <property type="evidence" value="ECO:0007669"/>
    <property type="project" value="UniProtKB-KW"/>
</dbReference>
<evidence type="ECO:0000256" key="2">
    <source>
        <dbReference type="ARBA" id="ARBA00023004"/>
    </source>
</evidence>
<dbReference type="OrthoDB" id="9794954at2"/>
<gene>
    <name evidence="5" type="ORF">SAMN02746041_00122</name>
</gene>
<protein>
    <submittedName>
        <fullName evidence="5">4Fe-4S dicluster domain-containing protein</fullName>
    </submittedName>
</protein>